<dbReference type="GO" id="GO:0005737">
    <property type="term" value="C:cytoplasm"/>
    <property type="evidence" value="ECO:0007669"/>
    <property type="project" value="TreeGrafter"/>
</dbReference>
<comment type="caution">
    <text evidence="3">The sequence shown here is derived from an EMBL/GenBank/DDBJ whole genome shotgun (WGS) entry which is preliminary data.</text>
</comment>
<dbReference type="EMBL" id="JANBUO010000342">
    <property type="protein sequence ID" value="KAJ2804961.1"/>
    <property type="molecule type" value="Genomic_DNA"/>
</dbReference>
<dbReference type="Pfam" id="PF00339">
    <property type="entry name" value="Arrestin_N"/>
    <property type="match status" value="1"/>
</dbReference>
<dbReference type="AlphaFoldDB" id="A0A9W8HVT7"/>
<gene>
    <name evidence="3" type="ORF">H4R20_002290</name>
</gene>
<dbReference type="Gene3D" id="2.60.40.640">
    <property type="match status" value="1"/>
</dbReference>
<sequence length="478" mass="53827">MKWTRIRSRPEVTVHPYTSKIIVTNGTNSNLIPGYIYVTVSRPTHVRSLSVAFTGTYSVRWANGVGVDGQDYIQHKLFHYEKVALTERNLASTTKPRHMIEGPQVLSNRDIGSGWEEITYDNSSSSSSSEDELDPPSYSQDPEDKAHHARDNSRSFILPEGTHRFEFVIVVPPRMPSTVISHMGGITYQLSAYLKTRGHLGMPASMRTDCSVHIVNIPARFSLMQTSLPINDEAIFTRQIEDSWWILVKVASCTTSPEDTLQLSACLSWPEKCDYYDNIEDYLELRAVQMDLCESTVHRSIRTGEVLKDVTLTIATSINGKTNVLGDESFDSAPPSYDRIQAEDILSVSNPGKLQESDTFKLEDAILFAESHARSSAERSEGQVRGMFNDSHAREFQLQIPRQREMDGKSAKISGVHIDCRSAPISINHRLQITLKILDKESQKLHLVPFHCRIIVIPEVESFLLPAYTSSLQDTRVQ</sequence>
<evidence type="ECO:0000256" key="1">
    <source>
        <dbReference type="SAM" id="MobiDB-lite"/>
    </source>
</evidence>
<dbReference type="InterPro" id="IPR050357">
    <property type="entry name" value="Arrestin_domain-protein"/>
</dbReference>
<feature type="domain" description="Arrestin-like N-terminal" evidence="2">
    <location>
        <begin position="137"/>
        <end position="197"/>
    </location>
</feature>
<reference evidence="3" key="1">
    <citation type="submission" date="2022-07" db="EMBL/GenBank/DDBJ databases">
        <title>Phylogenomic reconstructions and comparative analyses of Kickxellomycotina fungi.</title>
        <authorList>
            <person name="Reynolds N.K."/>
            <person name="Stajich J.E."/>
            <person name="Barry K."/>
            <person name="Grigoriev I.V."/>
            <person name="Crous P."/>
            <person name="Smith M.E."/>
        </authorList>
    </citation>
    <scope>NUCLEOTIDE SEQUENCE</scope>
    <source>
        <strain evidence="3">NRRL 1565</strain>
    </source>
</reference>
<protein>
    <recommendedName>
        <fullName evidence="2">Arrestin-like N-terminal domain-containing protein</fullName>
    </recommendedName>
</protein>
<feature type="region of interest" description="Disordered" evidence="1">
    <location>
        <begin position="117"/>
        <end position="150"/>
    </location>
</feature>
<organism evidence="3 4">
    <name type="scientific">Coemansia guatemalensis</name>
    <dbReference type="NCBI Taxonomy" id="2761395"/>
    <lineage>
        <taxon>Eukaryota</taxon>
        <taxon>Fungi</taxon>
        <taxon>Fungi incertae sedis</taxon>
        <taxon>Zoopagomycota</taxon>
        <taxon>Kickxellomycotina</taxon>
        <taxon>Kickxellomycetes</taxon>
        <taxon>Kickxellales</taxon>
        <taxon>Kickxellaceae</taxon>
        <taxon>Coemansia</taxon>
    </lineage>
</organism>
<dbReference type="InterPro" id="IPR014756">
    <property type="entry name" value="Ig_E-set"/>
</dbReference>
<dbReference type="OrthoDB" id="2238745at2759"/>
<evidence type="ECO:0000313" key="4">
    <source>
        <dbReference type="Proteomes" id="UP001140094"/>
    </source>
</evidence>
<accession>A0A9W8HVT7</accession>
<dbReference type="GO" id="GO:0015031">
    <property type="term" value="P:protein transport"/>
    <property type="evidence" value="ECO:0007669"/>
    <property type="project" value="TreeGrafter"/>
</dbReference>
<dbReference type="InterPro" id="IPR011021">
    <property type="entry name" value="Arrestin-like_N"/>
</dbReference>
<dbReference type="SUPFAM" id="SSF81296">
    <property type="entry name" value="E set domains"/>
    <property type="match status" value="1"/>
</dbReference>
<keyword evidence="4" id="KW-1185">Reference proteome</keyword>
<dbReference type="PANTHER" id="PTHR11188:SF17">
    <property type="entry name" value="FI21816P1"/>
    <property type="match status" value="1"/>
</dbReference>
<proteinExistence type="predicted"/>
<evidence type="ECO:0000259" key="2">
    <source>
        <dbReference type="Pfam" id="PF00339"/>
    </source>
</evidence>
<dbReference type="PANTHER" id="PTHR11188">
    <property type="entry name" value="ARRESTIN DOMAIN CONTAINING PROTEIN"/>
    <property type="match status" value="1"/>
</dbReference>
<dbReference type="InterPro" id="IPR014752">
    <property type="entry name" value="Arrestin-like_C"/>
</dbReference>
<evidence type="ECO:0000313" key="3">
    <source>
        <dbReference type="EMBL" id="KAJ2804961.1"/>
    </source>
</evidence>
<name>A0A9W8HVT7_9FUNG</name>
<dbReference type="Proteomes" id="UP001140094">
    <property type="component" value="Unassembled WGS sequence"/>
</dbReference>